<dbReference type="AlphaFoldDB" id="A0A0A2WMA3"/>
<evidence type="ECO:0000313" key="1">
    <source>
        <dbReference type="EMBL" id="KGQ19420.1"/>
    </source>
</evidence>
<name>A0A0A2WMA3_9GAMM</name>
<dbReference type="PATRIC" id="fig|1300345.3.peg.1611"/>
<dbReference type="Proteomes" id="UP000030518">
    <property type="component" value="Unassembled WGS sequence"/>
</dbReference>
<keyword evidence="2" id="KW-1185">Reference proteome</keyword>
<proteinExistence type="predicted"/>
<organism evidence="1 2">
    <name type="scientific">Lysobacter dokdonensis DS-58</name>
    <dbReference type="NCBI Taxonomy" id="1300345"/>
    <lineage>
        <taxon>Bacteria</taxon>
        <taxon>Pseudomonadati</taxon>
        <taxon>Pseudomonadota</taxon>
        <taxon>Gammaproteobacteria</taxon>
        <taxon>Lysobacterales</taxon>
        <taxon>Lysobacteraceae</taxon>
        <taxon>Noviluteimonas</taxon>
    </lineage>
</organism>
<evidence type="ECO:0000313" key="2">
    <source>
        <dbReference type="Proteomes" id="UP000030518"/>
    </source>
</evidence>
<evidence type="ECO:0008006" key="3">
    <source>
        <dbReference type="Google" id="ProtNLM"/>
    </source>
</evidence>
<gene>
    <name evidence="1" type="ORF">LF41_3073</name>
</gene>
<reference evidence="1 2" key="1">
    <citation type="submission" date="2014-09" db="EMBL/GenBank/DDBJ databases">
        <title>Genome sequences of Lysobacter dokdonensis DS-58.</title>
        <authorList>
            <person name="Kim J.F."/>
            <person name="Kwak M.-J."/>
        </authorList>
    </citation>
    <scope>NUCLEOTIDE SEQUENCE [LARGE SCALE GENOMIC DNA]</scope>
    <source>
        <strain evidence="1 2">DS-58</strain>
    </source>
</reference>
<protein>
    <recommendedName>
        <fullName evidence="3">STAS/SEC14 domain-containing protein</fullName>
    </recommendedName>
</protein>
<sequence length="122" mass="13174">MVRVTYFGEVGFGERTEAIQSAASLMAQAGCHQLLVDFSNARVFEEGQTARADYLARMIVAPWPDHTRIAPLNAPQSALFPGQIGGAVRGIEVRGFFVEREAIDWLVGIAPTRDQSAPSALG</sequence>
<accession>A0A0A2WMA3</accession>
<dbReference type="STRING" id="1300345.LF41_3073"/>
<comment type="caution">
    <text evidence="1">The sequence shown here is derived from an EMBL/GenBank/DDBJ whole genome shotgun (WGS) entry which is preliminary data.</text>
</comment>
<dbReference type="EMBL" id="JRKJ01000008">
    <property type="protein sequence ID" value="KGQ19420.1"/>
    <property type="molecule type" value="Genomic_DNA"/>
</dbReference>